<dbReference type="CDD" id="cd05266">
    <property type="entry name" value="SDR_a4"/>
    <property type="match status" value="1"/>
</dbReference>
<reference evidence="2 3" key="1">
    <citation type="submission" date="2024-04" db="EMBL/GenBank/DDBJ databases">
        <authorList>
            <person name="Cremers G."/>
        </authorList>
    </citation>
    <scope>NUCLEOTIDE SEQUENCE [LARGE SCALE GENOMIC DNA]</scope>
    <source>
        <strain evidence="2">MeCH1-AG</strain>
    </source>
</reference>
<evidence type="ECO:0000313" key="3">
    <source>
        <dbReference type="Proteomes" id="UP001497493"/>
    </source>
</evidence>
<protein>
    <submittedName>
        <fullName evidence="2">Nucleoside-diphosphate-sugar epimerase</fullName>
    </submittedName>
</protein>
<dbReference type="InterPro" id="IPR001509">
    <property type="entry name" value="Epimerase_deHydtase"/>
</dbReference>
<dbReference type="Gene3D" id="3.40.50.720">
    <property type="entry name" value="NAD(P)-binding Rossmann-like Domain"/>
    <property type="match status" value="1"/>
</dbReference>
<evidence type="ECO:0000313" key="2">
    <source>
        <dbReference type="EMBL" id="CAL1240105.1"/>
    </source>
</evidence>
<dbReference type="Proteomes" id="UP001497493">
    <property type="component" value="Chromosome"/>
</dbReference>
<gene>
    <name evidence="2" type="ORF">MECH1_V1_1329</name>
</gene>
<dbReference type="RefSeq" id="WP_348759614.1">
    <property type="nucleotide sequence ID" value="NZ_OZ026884.1"/>
</dbReference>
<dbReference type="PANTHER" id="PTHR48079:SF6">
    <property type="entry name" value="NAD(P)-BINDING DOMAIN-CONTAINING PROTEIN-RELATED"/>
    <property type="match status" value="1"/>
</dbReference>
<dbReference type="InterPro" id="IPR036291">
    <property type="entry name" value="NAD(P)-bd_dom_sf"/>
</dbReference>
<organism evidence="2 3">
    <name type="scientific">Candidatus Methylocalor cossyra</name>
    <dbReference type="NCBI Taxonomy" id="3108543"/>
    <lineage>
        <taxon>Bacteria</taxon>
        <taxon>Pseudomonadati</taxon>
        <taxon>Pseudomonadota</taxon>
        <taxon>Gammaproteobacteria</taxon>
        <taxon>Methylococcales</taxon>
        <taxon>Methylococcaceae</taxon>
        <taxon>Candidatus Methylocalor</taxon>
    </lineage>
</organism>
<keyword evidence="3" id="KW-1185">Reference proteome</keyword>
<name>A0ABP1C756_9GAMM</name>
<evidence type="ECO:0000259" key="1">
    <source>
        <dbReference type="Pfam" id="PF01370"/>
    </source>
</evidence>
<dbReference type="PANTHER" id="PTHR48079">
    <property type="entry name" value="PROTEIN YEEZ"/>
    <property type="match status" value="1"/>
</dbReference>
<dbReference type="Pfam" id="PF01370">
    <property type="entry name" value="Epimerase"/>
    <property type="match status" value="1"/>
</dbReference>
<sequence>MTRIDAPVEALPGAGVFIVGCGDIGRRVARLEQAAGHRVLALARSETAASVLWAQGIEAIPGDLDHPASLHRLPPRAAVLYYFAPPPAEGSGDPRLASLLTALTPAALPGRIVYISTSAVYGDCQGAWIREDQPVAPKTDRARRRVAAEQTLRDWSQAYGVPWVVLRVPGIYGPGRWPLAWIRQGRPVPREAECPYSNRIHADDLAAACFAAARRGRPGQVYHASDGHPTTLTDYLYRVADAFDLPRPPAVALTEFWRTASPTLRSYLEDSKRLDNRRLLQDLGLVLRYPDLASGLAAARTAAPG</sequence>
<dbReference type="SUPFAM" id="SSF51735">
    <property type="entry name" value="NAD(P)-binding Rossmann-fold domains"/>
    <property type="match status" value="1"/>
</dbReference>
<accession>A0ABP1C756</accession>
<proteinExistence type="predicted"/>
<dbReference type="EMBL" id="OZ026884">
    <property type="protein sequence ID" value="CAL1240105.1"/>
    <property type="molecule type" value="Genomic_DNA"/>
</dbReference>
<dbReference type="PROSITE" id="PS51257">
    <property type="entry name" value="PROKAR_LIPOPROTEIN"/>
    <property type="match status" value="1"/>
</dbReference>
<dbReference type="InterPro" id="IPR051783">
    <property type="entry name" value="NAD(P)-dependent_oxidoreduct"/>
</dbReference>
<feature type="domain" description="NAD-dependent epimerase/dehydratase" evidence="1">
    <location>
        <begin position="18"/>
        <end position="222"/>
    </location>
</feature>